<dbReference type="GO" id="GO:0006096">
    <property type="term" value="P:glycolytic process"/>
    <property type="evidence" value="ECO:0007669"/>
    <property type="project" value="UniProtKB-UniRule"/>
</dbReference>
<dbReference type="GO" id="GO:0005829">
    <property type="term" value="C:cytosol"/>
    <property type="evidence" value="ECO:0007669"/>
    <property type="project" value="TreeGrafter"/>
</dbReference>
<comment type="function">
    <text evidence="8">Involved in the gluconeogenesis. Catalyzes stereospecifically the conversion of dihydroxyacetone phosphate (DHAP) to D-glyceraldehyde-3-phosphate (G3P).</text>
</comment>
<gene>
    <name evidence="8" type="primary">tpiA</name>
    <name evidence="10" type="ORF">D9V68_01565</name>
</gene>
<dbReference type="RefSeq" id="WP_158357681.1">
    <property type="nucleotide sequence ID" value="NZ_CP034876.1"/>
</dbReference>
<dbReference type="InterPro" id="IPR035990">
    <property type="entry name" value="TIM_sf"/>
</dbReference>
<feature type="active site" description="Electrophile" evidence="8">
    <location>
        <position position="96"/>
    </location>
</feature>
<evidence type="ECO:0000313" key="10">
    <source>
        <dbReference type="EMBL" id="QCI21030.1"/>
    </source>
</evidence>
<evidence type="ECO:0000256" key="7">
    <source>
        <dbReference type="ARBA" id="ARBA00023235"/>
    </source>
</evidence>
<evidence type="ECO:0000256" key="1">
    <source>
        <dbReference type="ARBA" id="ARBA00004680"/>
    </source>
</evidence>
<dbReference type="FunFam" id="3.20.20.70:FF:000016">
    <property type="entry name" value="Triosephosphate isomerase"/>
    <property type="match status" value="1"/>
</dbReference>
<dbReference type="GO" id="GO:0006094">
    <property type="term" value="P:gluconeogenesis"/>
    <property type="evidence" value="ECO:0007669"/>
    <property type="project" value="UniProtKB-UniRule"/>
</dbReference>
<dbReference type="UniPathway" id="UPA00138"/>
<dbReference type="InterPro" id="IPR000652">
    <property type="entry name" value="Triosephosphate_isomerase"/>
</dbReference>
<comment type="pathway">
    <text evidence="2">Carbohydrate metabolism; erythritol degradation.</text>
</comment>
<keyword evidence="7 8" id="KW-0413">Isomerase</keyword>
<dbReference type="PANTHER" id="PTHR21139:SF42">
    <property type="entry name" value="TRIOSEPHOSPHATE ISOMERASE"/>
    <property type="match status" value="1"/>
</dbReference>
<dbReference type="GO" id="GO:0046166">
    <property type="term" value="P:glyceraldehyde-3-phosphate biosynthetic process"/>
    <property type="evidence" value="ECO:0007669"/>
    <property type="project" value="TreeGrafter"/>
</dbReference>
<proteinExistence type="inferred from homology"/>
<dbReference type="Gene3D" id="3.20.20.70">
    <property type="entry name" value="Aldolase class I"/>
    <property type="match status" value="1"/>
</dbReference>
<dbReference type="Proteomes" id="UP000298738">
    <property type="component" value="Chromosome"/>
</dbReference>
<evidence type="ECO:0000256" key="5">
    <source>
        <dbReference type="ARBA" id="ARBA00022490"/>
    </source>
</evidence>
<dbReference type="GO" id="GO:0004807">
    <property type="term" value="F:triose-phosphate isomerase activity"/>
    <property type="evidence" value="ECO:0007669"/>
    <property type="project" value="UniProtKB-UniRule"/>
</dbReference>
<keyword evidence="5 8" id="KW-0963">Cytoplasm</keyword>
<dbReference type="CDD" id="cd00311">
    <property type="entry name" value="TIM"/>
    <property type="match status" value="1"/>
</dbReference>
<dbReference type="AlphaFoldDB" id="A0A4D6Y4U5"/>
<dbReference type="GO" id="GO:0019563">
    <property type="term" value="P:glycerol catabolic process"/>
    <property type="evidence" value="ECO:0007669"/>
    <property type="project" value="TreeGrafter"/>
</dbReference>
<comment type="subunit">
    <text evidence="8 9">Homodimer.</text>
</comment>
<dbReference type="HAMAP" id="MF_00147_B">
    <property type="entry name" value="TIM_B"/>
    <property type="match status" value="1"/>
</dbReference>
<dbReference type="SUPFAM" id="SSF51351">
    <property type="entry name" value="Triosephosphate isomerase (TIM)"/>
    <property type="match status" value="1"/>
</dbReference>
<evidence type="ECO:0000256" key="8">
    <source>
        <dbReference type="HAMAP-Rule" id="MF_00147"/>
    </source>
</evidence>
<comment type="similarity">
    <text evidence="3 8 9">Belongs to the triosephosphate isomerase family.</text>
</comment>
<comment type="pathway">
    <text evidence="1 8 9">Carbohydrate degradation; glycolysis; D-glyceraldehyde 3-phosphate from glycerone phosphate: step 1/1.</text>
</comment>
<dbReference type="EC" id="5.3.1.1" evidence="8 9"/>
<comment type="subcellular location">
    <subcellularLocation>
        <location evidence="8 9">Cytoplasm</location>
    </subcellularLocation>
</comment>
<evidence type="ECO:0000256" key="3">
    <source>
        <dbReference type="ARBA" id="ARBA00007422"/>
    </source>
</evidence>
<reference evidence="10 11" key="2">
    <citation type="submission" date="2019-05" db="EMBL/GenBank/DDBJ databases">
        <title>Genome evolution of the obligate endosymbiont Buchnera aphidicola.</title>
        <authorList>
            <person name="Moran N.A."/>
        </authorList>
    </citation>
    <scope>NUCLEOTIDE SEQUENCE [LARGE SCALE GENOMIC DNA]</scope>
    <source>
        <strain evidence="10 11">Hla</strain>
    </source>
</reference>
<dbReference type="OrthoDB" id="9809429at2"/>
<protein>
    <recommendedName>
        <fullName evidence="8 9">Triosephosphate isomerase</fullName>
        <shortName evidence="8">TIM</shortName>
        <shortName evidence="8">TPI</shortName>
        <ecNumber evidence="8 9">5.3.1.1</ecNumber>
    </recommendedName>
    <alternativeName>
        <fullName evidence="8">Triose-phosphate isomerase</fullName>
    </alternativeName>
</protein>
<keyword evidence="4 8" id="KW-0312">Gluconeogenesis</keyword>
<evidence type="ECO:0000256" key="6">
    <source>
        <dbReference type="ARBA" id="ARBA00023152"/>
    </source>
</evidence>
<evidence type="ECO:0000313" key="11">
    <source>
        <dbReference type="Proteomes" id="UP000298738"/>
    </source>
</evidence>
<evidence type="ECO:0000256" key="4">
    <source>
        <dbReference type="ARBA" id="ARBA00022432"/>
    </source>
</evidence>
<dbReference type="PANTHER" id="PTHR21139">
    <property type="entry name" value="TRIOSEPHOSPHATE ISOMERASE"/>
    <property type="match status" value="1"/>
</dbReference>
<keyword evidence="6 8" id="KW-0324">Glycolysis</keyword>
<evidence type="ECO:0000256" key="2">
    <source>
        <dbReference type="ARBA" id="ARBA00004939"/>
    </source>
</evidence>
<reference evidence="10 11" key="1">
    <citation type="submission" date="2018-12" db="EMBL/GenBank/DDBJ databases">
        <authorList>
            <person name="Chong R.A."/>
        </authorList>
    </citation>
    <scope>NUCLEOTIDE SEQUENCE [LARGE SCALE GENOMIC DNA]</scope>
    <source>
        <strain evidence="10 11">Hla</strain>
    </source>
</reference>
<comment type="pathway">
    <text evidence="8 9">Carbohydrate biosynthesis; gluconeogenesis.</text>
</comment>
<feature type="binding site" evidence="8">
    <location>
        <position position="174"/>
    </location>
    <ligand>
        <name>substrate</name>
    </ligand>
</feature>
<comment type="catalytic activity">
    <reaction evidence="8 9">
        <text>D-glyceraldehyde 3-phosphate = dihydroxyacetone phosphate</text>
        <dbReference type="Rhea" id="RHEA:18585"/>
        <dbReference type="ChEBI" id="CHEBI:57642"/>
        <dbReference type="ChEBI" id="CHEBI:59776"/>
        <dbReference type="EC" id="5.3.1.1"/>
    </reaction>
</comment>
<dbReference type="InterPro" id="IPR013785">
    <property type="entry name" value="Aldolase_TIM"/>
</dbReference>
<feature type="binding site" evidence="8">
    <location>
        <begin position="9"/>
        <end position="11"/>
    </location>
    <ligand>
        <name>substrate</name>
    </ligand>
</feature>
<feature type="binding site" evidence="8">
    <location>
        <position position="213"/>
    </location>
    <ligand>
        <name>substrate</name>
    </ligand>
</feature>
<dbReference type="PROSITE" id="PS00171">
    <property type="entry name" value="TIM_1"/>
    <property type="match status" value="1"/>
</dbReference>
<dbReference type="UniPathway" id="UPA00109">
    <property type="reaction ID" value="UER00189"/>
</dbReference>
<dbReference type="InterPro" id="IPR020861">
    <property type="entry name" value="Triosephosphate_isomerase_AS"/>
</dbReference>
<dbReference type="NCBIfam" id="TIGR00419">
    <property type="entry name" value="tim"/>
    <property type="match status" value="1"/>
</dbReference>
<organism evidence="10 11">
    <name type="scientific">Buchnera aphidicola</name>
    <name type="common">Hyperomyzus lactucae</name>
    <dbReference type="NCBI Taxonomy" id="1241860"/>
    <lineage>
        <taxon>Bacteria</taxon>
        <taxon>Pseudomonadati</taxon>
        <taxon>Pseudomonadota</taxon>
        <taxon>Gammaproteobacteria</taxon>
        <taxon>Enterobacterales</taxon>
        <taxon>Erwiniaceae</taxon>
        <taxon>Buchnera</taxon>
    </lineage>
</organism>
<name>A0A4D6Y4U5_9GAMM</name>
<dbReference type="InterPro" id="IPR022896">
    <property type="entry name" value="TrioseP_Isoase_bac/euk"/>
</dbReference>
<evidence type="ECO:0000256" key="9">
    <source>
        <dbReference type="RuleBase" id="RU363013"/>
    </source>
</evidence>
<dbReference type="EMBL" id="CP034876">
    <property type="protein sequence ID" value="QCI21030.1"/>
    <property type="molecule type" value="Genomic_DNA"/>
</dbReference>
<dbReference type="Pfam" id="PF00121">
    <property type="entry name" value="TIM"/>
    <property type="match status" value="1"/>
</dbReference>
<comment type="caution">
    <text evidence="8">Lacks conserved residue(s) required for the propagation of feature annotation.</text>
</comment>
<accession>A0A4D6Y4U5</accession>
<sequence>MKNFLIVANWKLNGNIKMISSFFETLKLNLSAYANKSTIVFAPSDVYLERVYQCINDMNIFLAAQNVDINLKGAFTGESSILMLKDIGVKYIIIGHSERRLFHQETNDFIAKKFLLVKKLKLIPILCVGETEKEKQNGQTKQVIKEQLSCIFQKLGNSAFRNTVIAYEPIWAIGTGFSAHPKDVQLIHEFIKNYIRKHDPSSINETIVQYGGSVNHSNAKEFLKQSDINGLLIGSASLNPQEFLKIIRIACHITGE</sequence>
<feature type="active site" description="Proton acceptor" evidence="8">
    <location>
        <position position="168"/>
    </location>
</feature>
<dbReference type="PROSITE" id="PS51440">
    <property type="entry name" value="TIM_2"/>
    <property type="match status" value="1"/>
</dbReference>